<dbReference type="SUPFAM" id="SSF46785">
    <property type="entry name" value="Winged helix' DNA-binding domain"/>
    <property type="match status" value="1"/>
</dbReference>
<reference evidence="2 3" key="1">
    <citation type="journal article" date="2013" name="Genome Announc.">
        <title>Draft Genome Sequence of Sphingobium quisquiliarum Strain P25T, a Novel Hexachlorocyclohexane (HCH)-Degrading Bacterium Isolated from an HCH Dumpsite.</title>
        <authorList>
            <person name="Kumar Singh A."/>
            <person name="Sangwan N."/>
            <person name="Sharma A."/>
            <person name="Gupta V."/>
            <person name="Khurana J.P."/>
            <person name="Lal R."/>
        </authorList>
    </citation>
    <scope>NUCLEOTIDE SEQUENCE [LARGE SCALE GENOMIC DNA]</scope>
    <source>
        <strain evidence="2 3">P25</strain>
    </source>
</reference>
<accession>T0HQG3</accession>
<organism evidence="2 3">
    <name type="scientific">Sphingobium quisquiliarum P25</name>
    <dbReference type="NCBI Taxonomy" id="1329909"/>
    <lineage>
        <taxon>Bacteria</taxon>
        <taxon>Pseudomonadati</taxon>
        <taxon>Pseudomonadota</taxon>
        <taxon>Alphaproteobacteria</taxon>
        <taxon>Sphingomonadales</taxon>
        <taxon>Sphingomonadaceae</taxon>
        <taxon>Sphingobium</taxon>
    </lineage>
</organism>
<dbReference type="RefSeq" id="WP_021239797.1">
    <property type="nucleotide sequence ID" value="NZ_ATHO01000162.1"/>
</dbReference>
<dbReference type="GO" id="GO:0006950">
    <property type="term" value="P:response to stress"/>
    <property type="evidence" value="ECO:0007669"/>
    <property type="project" value="TreeGrafter"/>
</dbReference>
<dbReference type="SMART" id="SM00347">
    <property type="entry name" value="HTH_MARR"/>
    <property type="match status" value="1"/>
</dbReference>
<dbReference type="GO" id="GO:0003700">
    <property type="term" value="F:DNA-binding transcription factor activity"/>
    <property type="evidence" value="ECO:0007669"/>
    <property type="project" value="InterPro"/>
</dbReference>
<evidence type="ECO:0000313" key="2">
    <source>
        <dbReference type="EMBL" id="EQA99768.1"/>
    </source>
</evidence>
<dbReference type="PATRIC" id="fig|1329909.3.peg.3648"/>
<dbReference type="PANTHER" id="PTHR33164:SF43">
    <property type="entry name" value="HTH-TYPE TRANSCRIPTIONAL REPRESSOR YETL"/>
    <property type="match status" value="1"/>
</dbReference>
<dbReference type="InterPro" id="IPR000835">
    <property type="entry name" value="HTH_MarR-typ"/>
</dbReference>
<dbReference type="InterPro" id="IPR039422">
    <property type="entry name" value="MarR/SlyA-like"/>
</dbReference>
<sequence length="151" mass="16703">MNGDDLIAAMEQQTWAVLAQVSHCLFAHALGRDSRYDLPPTSWTLLEYLERSGPIRVSELAAYHGVEMPTLTPRLKTLEADGFILRGKDPADARASLIEIADKARLAVRRMRQARERLFAQALSGVSEADLRTACAVLETLGRGLEGYPPR</sequence>
<dbReference type="InterPro" id="IPR036388">
    <property type="entry name" value="WH-like_DNA-bd_sf"/>
</dbReference>
<dbReference type="Gene3D" id="1.10.10.10">
    <property type="entry name" value="Winged helix-like DNA-binding domain superfamily/Winged helix DNA-binding domain"/>
    <property type="match status" value="1"/>
</dbReference>
<dbReference type="InterPro" id="IPR036390">
    <property type="entry name" value="WH_DNA-bd_sf"/>
</dbReference>
<gene>
    <name evidence="2" type="ORF">L288_18965</name>
</gene>
<dbReference type="EMBL" id="ATHO01000162">
    <property type="protein sequence ID" value="EQA99768.1"/>
    <property type="molecule type" value="Genomic_DNA"/>
</dbReference>
<dbReference type="PANTHER" id="PTHR33164">
    <property type="entry name" value="TRANSCRIPTIONAL REGULATOR, MARR FAMILY"/>
    <property type="match status" value="1"/>
</dbReference>
<dbReference type="PROSITE" id="PS50995">
    <property type="entry name" value="HTH_MARR_2"/>
    <property type="match status" value="1"/>
</dbReference>
<keyword evidence="3" id="KW-1185">Reference proteome</keyword>
<name>T0HQG3_9SPHN</name>
<comment type="caution">
    <text evidence="2">The sequence shown here is derived from an EMBL/GenBank/DDBJ whole genome shotgun (WGS) entry which is preliminary data.</text>
</comment>
<proteinExistence type="predicted"/>
<evidence type="ECO:0000259" key="1">
    <source>
        <dbReference type="PROSITE" id="PS50995"/>
    </source>
</evidence>
<dbReference type="Pfam" id="PF01047">
    <property type="entry name" value="MarR"/>
    <property type="match status" value="1"/>
</dbReference>
<protein>
    <recommendedName>
        <fullName evidence="1">HTH marR-type domain-containing protein</fullName>
    </recommendedName>
</protein>
<dbReference type="AlphaFoldDB" id="T0HQG3"/>
<dbReference type="Proteomes" id="UP000015525">
    <property type="component" value="Unassembled WGS sequence"/>
</dbReference>
<evidence type="ECO:0000313" key="3">
    <source>
        <dbReference type="Proteomes" id="UP000015525"/>
    </source>
</evidence>
<feature type="domain" description="HTH marR-type" evidence="1">
    <location>
        <begin position="3"/>
        <end position="143"/>
    </location>
</feature>